<reference evidence="2" key="1">
    <citation type="submission" date="2022-06" db="EMBL/GenBank/DDBJ databases">
        <title>Complete genome sequences of two strains of the flax pathogen Septoria linicola.</title>
        <authorList>
            <person name="Lapalu N."/>
            <person name="Simon A."/>
            <person name="Demenou B."/>
            <person name="Paumier D."/>
            <person name="Guillot M.-P."/>
            <person name="Gout L."/>
            <person name="Valade R."/>
        </authorList>
    </citation>
    <scope>NUCLEOTIDE SEQUENCE</scope>
    <source>
        <strain evidence="2">SE15195</strain>
    </source>
</reference>
<name>A0A9Q9EL33_9PEZI</name>
<organism evidence="2 3">
    <name type="scientific">Septoria linicola</name>
    <dbReference type="NCBI Taxonomy" id="215465"/>
    <lineage>
        <taxon>Eukaryota</taxon>
        <taxon>Fungi</taxon>
        <taxon>Dikarya</taxon>
        <taxon>Ascomycota</taxon>
        <taxon>Pezizomycotina</taxon>
        <taxon>Dothideomycetes</taxon>
        <taxon>Dothideomycetidae</taxon>
        <taxon>Mycosphaerellales</taxon>
        <taxon>Mycosphaerellaceae</taxon>
        <taxon>Septoria</taxon>
    </lineage>
</organism>
<gene>
    <name evidence="2" type="ORF">Slin15195_G072280</name>
</gene>
<keyword evidence="3" id="KW-1185">Reference proteome</keyword>
<evidence type="ECO:0000259" key="1">
    <source>
        <dbReference type="Pfam" id="PF12680"/>
    </source>
</evidence>
<evidence type="ECO:0000313" key="2">
    <source>
        <dbReference type="EMBL" id="USW53909.1"/>
    </source>
</evidence>
<dbReference type="AlphaFoldDB" id="A0A9Q9EL33"/>
<accession>A0A9Q9EL33</accession>
<dbReference type="Gene3D" id="3.10.450.50">
    <property type="match status" value="1"/>
</dbReference>
<feature type="domain" description="SnoaL-like" evidence="1">
    <location>
        <begin position="14"/>
        <end position="123"/>
    </location>
</feature>
<dbReference type="EMBL" id="CP099422">
    <property type="protein sequence ID" value="USW53909.1"/>
    <property type="molecule type" value="Genomic_DNA"/>
</dbReference>
<dbReference type="Proteomes" id="UP001056384">
    <property type="component" value="Chromosome 5"/>
</dbReference>
<sequence length="158" mass="18276">MSNPRLSREDFLSYIRAFNTRDYAHQHSFYASNVVLILPDPAIPPLHGSDAITAHYSGVHRVAKETLVPMVVMNDRDHVAFLMEVYFQYTKDTDEGVHNQRVKEGDVFKVTVWALYEIDEAGKMGTIRCNLWEEKMYGQVDVQPLIEESRSRAQEDLR</sequence>
<proteinExistence type="predicted"/>
<evidence type="ECO:0000313" key="3">
    <source>
        <dbReference type="Proteomes" id="UP001056384"/>
    </source>
</evidence>
<dbReference type="SUPFAM" id="SSF54427">
    <property type="entry name" value="NTF2-like"/>
    <property type="match status" value="1"/>
</dbReference>
<dbReference type="Pfam" id="PF12680">
    <property type="entry name" value="SnoaL_2"/>
    <property type="match status" value="1"/>
</dbReference>
<dbReference type="InterPro" id="IPR032710">
    <property type="entry name" value="NTF2-like_dom_sf"/>
</dbReference>
<dbReference type="InterPro" id="IPR037401">
    <property type="entry name" value="SnoaL-like"/>
</dbReference>
<protein>
    <submittedName>
        <fullName evidence="2">NTF2-like domain superfamily, SnoaL-like domain-containing protein</fullName>
    </submittedName>
</protein>